<dbReference type="Proteomes" id="UP000708208">
    <property type="component" value="Unassembled WGS sequence"/>
</dbReference>
<sequence length="45" mass="5148">AATTRSLWTFDFQEQKFTPLVPMPTVANVQTSQEEIVYVADKIFV</sequence>
<evidence type="ECO:0000313" key="2">
    <source>
        <dbReference type="Proteomes" id="UP000708208"/>
    </source>
</evidence>
<organism evidence="1 2">
    <name type="scientific">Allacma fusca</name>
    <dbReference type="NCBI Taxonomy" id="39272"/>
    <lineage>
        <taxon>Eukaryota</taxon>
        <taxon>Metazoa</taxon>
        <taxon>Ecdysozoa</taxon>
        <taxon>Arthropoda</taxon>
        <taxon>Hexapoda</taxon>
        <taxon>Collembola</taxon>
        <taxon>Symphypleona</taxon>
        <taxon>Sminthuridae</taxon>
        <taxon>Allacma</taxon>
    </lineage>
</organism>
<feature type="non-terminal residue" evidence="1">
    <location>
        <position position="1"/>
    </location>
</feature>
<dbReference type="OrthoDB" id="191037at2759"/>
<name>A0A8J2JLC8_9HEXA</name>
<reference evidence="1" key="1">
    <citation type="submission" date="2021-06" db="EMBL/GenBank/DDBJ databases">
        <authorList>
            <person name="Hodson N. C."/>
            <person name="Mongue J. A."/>
            <person name="Jaron S. K."/>
        </authorList>
    </citation>
    <scope>NUCLEOTIDE SEQUENCE</scope>
</reference>
<accession>A0A8J2JLC8</accession>
<proteinExistence type="predicted"/>
<keyword evidence="2" id="KW-1185">Reference proteome</keyword>
<dbReference type="EMBL" id="CAJVCH010090927">
    <property type="protein sequence ID" value="CAG7722617.1"/>
    <property type="molecule type" value="Genomic_DNA"/>
</dbReference>
<dbReference type="AlphaFoldDB" id="A0A8J2JLC8"/>
<gene>
    <name evidence="1" type="ORF">AFUS01_LOCUS11745</name>
</gene>
<comment type="caution">
    <text evidence="1">The sequence shown here is derived from an EMBL/GenBank/DDBJ whole genome shotgun (WGS) entry which is preliminary data.</text>
</comment>
<feature type="non-terminal residue" evidence="1">
    <location>
        <position position="45"/>
    </location>
</feature>
<evidence type="ECO:0000313" key="1">
    <source>
        <dbReference type="EMBL" id="CAG7722617.1"/>
    </source>
</evidence>
<protein>
    <submittedName>
        <fullName evidence="1">Uncharacterized protein</fullName>
    </submittedName>
</protein>